<dbReference type="OrthoDB" id="9763822at2"/>
<gene>
    <name evidence="8" type="ORF">EQU50_01865</name>
</gene>
<dbReference type="RefSeq" id="WP_130153468.1">
    <property type="nucleotide sequence ID" value="NZ_SCFB01000003.1"/>
</dbReference>
<dbReference type="Proteomes" id="UP000293550">
    <property type="component" value="Unassembled WGS sequence"/>
</dbReference>
<reference evidence="8 9" key="1">
    <citation type="submission" date="2018-10" db="EMBL/GenBank/DDBJ databases">
        <title>An updated phylogeny of the Alphaproteobacteria reveals that the parasitic Rickettsiales and Holosporales have independent origins.</title>
        <authorList>
            <person name="Munoz-Gomez S.A."/>
            <person name="Hess S."/>
            <person name="Burger G."/>
            <person name="Lang B.F."/>
            <person name="Susko E."/>
            <person name="Slamovits C.H."/>
            <person name="Roger A.J."/>
        </authorList>
    </citation>
    <scope>NUCLEOTIDE SEQUENCE [LARGE SCALE GENOMIC DNA]</scope>
    <source>
        <strain evidence="8">HOLO01</strain>
    </source>
</reference>
<dbReference type="GO" id="GO:0009279">
    <property type="term" value="C:cell outer membrane"/>
    <property type="evidence" value="ECO:0007669"/>
    <property type="project" value="UniProtKB-SubCell"/>
</dbReference>
<evidence type="ECO:0000256" key="7">
    <source>
        <dbReference type="RuleBase" id="RU364005"/>
    </source>
</evidence>
<dbReference type="InterPro" id="IPR003684">
    <property type="entry name" value="Porin_alphabac"/>
</dbReference>
<protein>
    <recommendedName>
        <fullName evidence="7">Porin</fullName>
    </recommendedName>
</protein>
<keyword evidence="6 7" id="KW-0998">Cell outer membrane</keyword>
<comment type="subcellular location">
    <subcellularLocation>
        <location evidence="7">Cell outer membrane</location>
        <topology evidence="7">Multi-pass membrane protein</topology>
    </subcellularLocation>
</comment>
<organism evidence="8 9">
    <name type="scientific">Candidatus Finniella inopinata</name>
    <dbReference type="NCBI Taxonomy" id="1696036"/>
    <lineage>
        <taxon>Bacteria</taxon>
        <taxon>Pseudomonadati</taxon>
        <taxon>Pseudomonadota</taxon>
        <taxon>Alphaproteobacteria</taxon>
        <taxon>Holosporales</taxon>
        <taxon>Candidatus Paracaedibacteraceae</taxon>
        <taxon>Candidatus Finniella</taxon>
    </lineage>
</organism>
<dbReference type="GO" id="GO:0006811">
    <property type="term" value="P:monoatomic ion transport"/>
    <property type="evidence" value="ECO:0007669"/>
    <property type="project" value="UniProtKB-KW"/>
</dbReference>
<dbReference type="GO" id="GO:0015288">
    <property type="term" value="F:porin activity"/>
    <property type="evidence" value="ECO:0007669"/>
    <property type="project" value="UniProtKB-KW"/>
</dbReference>
<keyword evidence="7" id="KW-0812">Transmembrane</keyword>
<evidence type="ECO:0000256" key="1">
    <source>
        <dbReference type="ARBA" id="ARBA00009521"/>
    </source>
</evidence>
<dbReference type="AlphaFoldDB" id="A0A4Q7DKC1"/>
<evidence type="ECO:0000313" key="8">
    <source>
        <dbReference type="EMBL" id="RZI46759.1"/>
    </source>
</evidence>
<keyword evidence="7" id="KW-0406">Ion transport</keyword>
<evidence type="ECO:0000256" key="3">
    <source>
        <dbReference type="ARBA" id="ARBA00022452"/>
    </source>
</evidence>
<evidence type="ECO:0000256" key="6">
    <source>
        <dbReference type="ARBA" id="ARBA00023237"/>
    </source>
</evidence>
<dbReference type="Pfam" id="PF02530">
    <property type="entry name" value="Porin_2"/>
    <property type="match status" value="1"/>
</dbReference>
<name>A0A4Q7DKC1_9PROT</name>
<accession>A0A4Q7DKC1</accession>
<sequence>MARPAIRLLNAFIPVLCLTSLFTQLGHARSTSANGHMTSCEQVSQTDIEWEKGNNPWDNVPKDNHRIEISKGWKVPNNNTWVLIGGMVKFDGYHDMTAPSGDPFEAPTIAPKSSIASRMNGNTKFIVRQSNLNISTISETRIGEIKTFLEGDFAANNYFGDGNQTTRHYISLNSICFRLREVYVETSGFLFGQTATTFSDREANGYTLIHNGVTGHSQIRLPMVRYTWYNPFLVPENGSSRLMIAAEAATTDYLQYNGRQNLTTNGPSGSFTNQNVPVVTQLENDTRVVPKSRGISPLPNFVTQLRFEKKGVGHIAFRGLARYFMIRPDKTTSIKDVGWGLGVSTRLFVTNSNSIFFNYSAGRGIGHYIFDLPCQALAYDATTKNHAVQFGQGIILGYEHYWTDHLRSNFIAGVSQVNNARFLRTLAQGRKTALYDSLATDGIGQYSNDVAFVNRRIQQVTVNLLYKPRAALEMGVEYTHARRTTINGQNGIAKRFQMSFMYRF</sequence>
<evidence type="ECO:0000313" key="9">
    <source>
        <dbReference type="Proteomes" id="UP000293550"/>
    </source>
</evidence>
<dbReference type="EMBL" id="SCFB01000003">
    <property type="protein sequence ID" value="RZI46759.1"/>
    <property type="molecule type" value="Genomic_DNA"/>
</dbReference>
<keyword evidence="5 7" id="KW-0472">Membrane</keyword>
<keyword evidence="4 7" id="KW-0626">Porin</keyword>
<keyword evidence="2 7" id="KW-0813">Transport</keyword>
<keyword evidence="9" id="KW-1185">Reference proteome</keyword>
<evidence type="ECO:0000256" key="2">
    <source>
        <dbReference type="ARBA" id="ARBA00022448"/>
    </source>
</evidence>
<keyword evidence="3 7" id="KW-1134">Transmembrane beta strand</keyword>
<dbReference type="GO" id="GO:0046930">
    <property type="term" value="C:pore complex"/>
    <property type="evidence" value="ECO:0007669"/>
    <property type="project" value="UniProtKB-KW"/>
</dbReference>
<comment type="domain">
    <text evidence="7">Consists of 16-stranded beta-barrel sheets, with large surface-exposed loops, that form a transmembrane pore at the center of each barrel. The pore is partially ocluded by a peptide loop that folds into the pore lumen.</text>
</comment>
<comment type="similarity">
    <text evidence="1 7">Belongs to the alphaproteobacteria porin family.</text>
</comment>
<proteinExistence type="inferred from homology"/>
<evidence type="ECO:0000256" key="5">
    <source>
        <dbReference type="ARBA" id="ARBA00023136"/>
    </source>
</evidence>
<comment type="caution">
    <text evidence="8">The sequence shown here is derived from an EMBL/GenBank/DDBJ whole genome shotgun (WGS) entry which is preliminary data.</text>
</comment>
<evidence type="ECO:0000256" key="4">
    <source>
        <dbReference type="ARBA" id="ARBA00023114"/>
    </source>
</evidence>
<comment type="function">
    <text evidence="7">Forms passive diffusion pores that allow small molecular weight hydrophilic materials across the outer membrane.</text>
</comment>